<dbReference type="Gene3D" id="3.10.20.30">
    <property type="match status" value="1"/>
</dbReference>
<dbReference type="InterPro" id="IPR036563">
    <property type="entry name" value="MoaE_sf"/>
</dbReference>
<dbReference type="CDD" id="cd00756">
    <property type="entry name" value="MoaE"/>
    <property type="match status" value="1"/>
</dbReference>
<feature type="region of interest" description="Disordered" evidence="1">
    <location>
        <begin position="93"/>
        <end position="119"/>
    </location>
</feature>
<reference evidence="2 3" key="1">
    <citation type="submission" date="2019-06" db="EMBL/GenBank/DDBJ databases">
        <title>Persicimonas caeni gen. nov., sp. nov., a predatory bacterium isolated from solar saltern.</title>
        <authorList>
            <person name="Wang S."/>
        </authorList>
    </citation>
    <scope>NUCLEOTIDE SEQUENCE [LARGE SCALE GENOMIC DNA]</scope>
    <source>
        <strain evidence="2 3">YN101</strain>
    </source>
</reference>
<dbReference type="Pfam" id="PF02391">
    <property type="entry name" value="MoaE"/>
    <property type="match status" value="1"/>
</dbReference>
<dbReference type="UniPathway" id="UPA00344"/>
<dbReference type="EMBL" id="CP041186">
    <property type="protein sequence ID" value="QDG49791.1"/>
    <property type="molecule type" value="Genomic_DNA"/>
</dbReference>
<dbReference type="NCBIfam" id="TIGR01682">
    <property type="entry name" value="moaD"/>
    <property type="match status" value="1"/>
</dbReference>
<organism evidence="2 3">
    <name type="scientific">Persicimonas caeni</name>
    <dbReference type="NCBI Taxonomy" id="2292766"/>
    <lineage>
        <taxon>Bacteria</taxon>
        <taxon>Deltaproteobacteria</taxon>
        <taxon>Bradymonadales</taxon>
        <taxon>Bradymonadaceae</taxon>
        <taxon>Persicimonas</taxon>
    </lineage>
</organism>
<dbReference type="SUPFAM" id="SSF54690">
    <property type="entry name" value="Molybdopterin synthase subunit MoaE"/>
    <property type="match status" value="1"/>
</dbReference>
<dbReference type="InterPro" id="IPR012675">
    <property type="entry name" value="Beta-grasp_dom_sf"/>
</dbReference>
<dbReference type="CDD" id="cd00754">
    <property type="entry name" value="Ubl_MoaD"/>
    <property type="match status" value="1"/>
</dbReference>
<dbReference type="Proteomes" id="UP000315995">
    <property type="component" value="Chromosome"/>
</dbReference>
<dbReference type="SUPFAM" id="SSF54285">
    <property type="entry name" value="MoaD/ThiS"/>
    <property type="match status" value="1"/>
</dbReference>
<dbReference type="InterPro" id="IPR003448">
    <property type="entry name" value="Mopterin_biosynth_MoaE"/>
</dbReference>
<dbReference type="GO" id="GO:0006777">
    <property type="term" value="P:Mo-molybdopterin cofactor biosynthetic process"/>
    <property type="evidence" value="ECO:0007669"/>
    <property type="project" value="InterPro"/>
</dbReference>
<evidence type="ECO:0000313" key="3">
    <source>
        <dbReference type="Proteomes" id="UP000315995"/>
    </source>
</evidence>
<accession>A0A4Y6PNA6</accession>
<keyword evidence="3" id="KW-1185">Reference proteome</keyword>
<evidence type="ECO:0000256" key="1">
    <source>
        <dbReference type="SAM" id="MobiDB-lite"/>
    </source>
</evidence>
<dbReference type="PANTHER" id="PTHR23404">
    <property type="entry name" value="MOLYBDOPTERIN SYNTHASE RELATED"/>
    <property type="match status" value="1"/>
</dbReference>
<dbReference type="InterPro" id="IPR003749">
    <property type="entry name" value="ThiS/MoaD-like"/>
</dbReference>
<dbReference type="AlphaFoldDB" id="A0A4Y6PNA6"/>
<dbReference type="Pfam" id="PF02597">
    <property type="entry name" value="ThiS"/>
    <property type="match status" value="1"/>
</dbReference>
<protein>
    <submittedName>
        <fullName evidence="2">Molybdopterin converting factor subunit 1</fullName>
    </submittedName>
</protein>
<sequence length="257" mass="28739">MMPQNQKVSKNSFRNRGATLMKLQIKYFAGLRERFGTAEETIEIDAHAPTVADLWRALEGAHPEIGRMKKFVRVAVNRDFADETTRLAADDEIALIPPVSGGAGEEPRSEDEPTELEDPTGAFRITLEALDTDRVRTHVTRPEAGAIVLFEGVVRDHTGDHDVSHLEYETYLEMTLDKLVQTGEEVAEKWEQCQIAIHHRYGRLEIGEKAVVIAVSSPHRAAAFEACQYAIDRLKEIVPIWKKEVGPDGAEWIGMGP</sequence>
<evidence type="ECO:0000313" key="2">
    <source>
        <dbReference type="EMBL" id="QDG49791.1"/>
    </source>
</evidence>
<dbReference type="Gene3D" id="3.90.1170.40">
    <property type="entry name" value="Molybdopterin biosynthesis MoaE subunit"/>
    <property type="match status" value="1"/>
</dbReference>
<gene>
    <name evidence="2" type="primary">moaD</name>
    <name evidence="2" type="ORF">FIV42_03265</name>
</gene>
<name>A0A4Y6PNA6_PERCE</name>
<dbReference type="OrthoDB" id="9803224at2"/>
<accession>A0A5B8XYP2</accession>
<dbReference type="InterPro" id="IPR016155">
    <property type="entry name" value="Mopterin_synth/thiamin_S_b"/>
</dbReference>
<proteinExistence type="predicted"/>